<evidence type="ECO:0000313" key="3">
    <source>
        <dbReference type="EMBL" id="KLT40242.1"/>
    </source>
</evidence>
<feature type="transmembrane region" description="Helical" evidence="2">
    <location>
        <begin position="273"/>
        <end position="301"/>
    </location>
</feature>
<dbReference type="PANTHER" id="PTHR31303:SF1">
    <property type="entry name" value="CTP-DEPENDENT DIACYLGLYCEROL KINASE 1"/>
    <property type="match status" value="1"/>
</dbReference>
<keyword evidence="4" id="KW-1185">Reference proteome</keyword>
<feature type="compositionally biased region" description="Basic and acidic residues" evidence="1">
    <location>
        <begin position="51"/>
        <end position="62"/>
    </location>
</feature>
<name>A0A0J0XGT5_9TREE</name>
<accession>A0A0J0XGT5</accession>
<dbReference type="GO" id="GO:0005789">
    <property type="term" value="C:endoplasmic reticulum membrane"/>
    <property type="evidence" value="ECO:0007669"/>
    <property type="project" value="TreeGrafter"/>
</dbReference>
<proteinExistence type="predicted"/>
<dbReference type="GO" id="GO:0006654">
    <property type="term" value="P:phosphatidic acid biosynthetic process"/>
    <property type="evidence" value="ECO:0007669"/>
    <property type="project" value="TreeGrafter"/>
</dbReference>
<feature type="transmembrane region" description="Helical" evidence="2">
    <location>
        <begin position="338"/>
        <end position="356"/>
    </location>
</feature>
<sequence length="424" mass="46063">MAVAASLPPFRSPSPASSLSSFARSPSPSSPRIRASASPPLHHSPRPPRRPSMEPKEYKDTFTLHTMDPNKSPKINGHATSNGNGNVNSSANGYYDGQRKRESSVSSISEDEDLFRRRNRQARSPPAGVGTLPTIRAHVEGTADEDPLHAPPPAPSAGAAHAVVIGPDGQPVRRRRRSSSVKVKPPPGVTPQKVVDWEIPRKAFHSSIGFFTLVLYYLDPPSVMPLLKYLSAACAFIFTVDMIRLNSPAFAEIWEMVCGFLMRVEEREKINGVVWYLVGVIFVLALYPRDVAVVSILILSWSDTTASTLGRLWGRYTPPLPAHFPGIKFLPFAPRKSLAGFLAASVTGFLIGIGFWHSGSTVYHDWLILDSGMLGRIATALVVGVGGAVVEALDLGVDDNLTLPILSGALIWGWFESTNFLLKL</sequence>
<protein>
    <recommendedName>
        <fullName evidence="5">Phosphatidate cytidylyltransferase</fullName>
    </recommendedName>
</protein>
<dbReference type="GeneID" id="28984573"/>
<feature type="transmembrane region" description="Helical" evidence="2">
    <location>
        <begin position="401"/>
        <end position="422"/>
    </location>
</feature>
<dbReference type="EMBL" id="KQ087238">
    <property type="protein sequence ID" value="KLT40242.1"/>
    <property type="molecule type" value="Genomic_DNA"/>
</dbReference>
<reference evidence="3 4" key="1">
    <citation type="submission" date="2015-03" db="EMBL/GenBank/DDBJ databases">
        <title>Genomics and transcriptomics of the oil-accumulating basidiomycete yeast T. oleaginosus allow insights into substrate utilization and the diverse evolutionary trajectories of mating systems in fungi.</title>
        <authorList>
            <consortium name="DOE Joint Genome Institute"/>
            <person name="Kourist R."/>
            <person name="Kracht O."/>
            <person name="Bracharz F."/>
            <person name="Lipzen A."/>
            <person name="Nolan M."/>
            <person name="Ohm R."/>
            <person name="Grigoriev I."/>
            <person name="Sun S."/>
            <person name="Heitman J."/>
            <person name="Bruck T."/>
            <person name="Nowrousian M."/>
        </authorList>
    </citation>
    <scope>NUCLEOTIDE SEQUENCE [LARGE SCALE GENOMIC DNA]</scope>
    <source>
        <strain evidence="3 4">IBC0246</strain>
    </source>
</reference>
<dbReference type="PANTHER" id="PTHR31303">
    <property type="entry name" value="CTP-DEPENDENT DIACYLGLYCEROL KINASE 1"/>
    <property type="match status" value="1"/>
</dbReference>
<dbReference type="Proteomes" id="UP000053611">
    <property type="component" value="Unassembled WGS sequence"/>
</dbReference>
<evidence type="ECO:0000313" key="4">
    <source>
        <dbReference type="Proteomes" id="UP000053611"/>
    </source>
</evidence>
<keyword evidence="2" id="KW-1133">Transmembrane helix</keyword>
<evidence type="ECO:0008006" key="5">
    <source>
        <dbReference type="Google" id="ProtNLM"/>
    </source>
</evidence>
<gene>
    <name evidence="3" type="ORF">CC85DRAFT_287653</name>
</gene>
<feature type="region of interest" description="Disordered" evidence="1">
    <location>
        <begin position="168"/>
        <end position="187"/>
    </location>
</feature>
<feature type="compositionally biased region" description="Low complexity" evidence="1">
    <location>
        <begin position="1"/>
        <end position="41"/>
    </location>
</feature>
<keyword evidence="2" id="KW-0812">Transmembrane</keyword>
<dbReference type="OrthoDB" id="5673at2759"/>
<dbReference type="GO" id="GO:0004143">
    <property type="term" value="F:ATP-dependent diacylglycerol kinase activity"/>
    <property type="evidence" value="ECO:0007669"/>
    <property type="project" value="InterPro"/>
</dbReference>
<evidence type="ECO:0000256" key="2">
    <source>
        <dbReference type="SAM" id="Phobius"/>
    </source>
</evidence>
<dbReference type="STRING" id="879819.A0A0J0XGT5"/>
<keyword evidence="2" id="KW-0472">Membrane</keyword>
<dbReference type="InterPro" id="IPR037997">
    <property type="entry name" value="Dgk1-like"/>
</dbReference>
<feature type="transmembrane region" description="Helical" evidence="2">
    <location>
        <begin position="368"/>
        <end position="389"/>
    </location>
</feature>
<dbReference type="RefSeq" id="XP_018276733.1">
    <property type="nucleotide sequence ID" value="XM_018423970.1"/>
</dbReference>
<evidence type="ECO:0000256" key="1">
    <source>
        <dbReference type="SAM" id="MobiDB-lite"/>
    </source>
</evidence>
<organism evidence="3 4">
    <name type="scientific">Cutaneotrichosporon oleaginosum</name>
    <dbReference type="NCBI Taxonomy" id="879819"/>
    <lineage>
        <taxon>Eukaryota</taxon>
        <taxon>Fungi</taxon>
        <taxon>Dikarya</taxon>
        <taxon>Basidiomycota</taxon>
        <taxon>Agaricomycotina</taxon>
        <taxon>Tremellomycetes</taxon>
        <taxon>Trichosporonales</taxon>
        <taxon>Trichosporonaceae</taxon>
        <taxon>Cutaneotrichosporon</taxon>
    </lineage>
</organism>
<feature type="compositionally biased region" description="Low complexity" evidence="1">
    <location>
        <begin position="81"/>
        <end position="93"/>
    </location>
</feature>
<dbReference type="AlphaFoldDB" id="A0A0J0XGT5"/>
<feature type="region of interest" description="Disordered" evidence="1">
    <location>
        <begin position="1"/>
        <end position="133"/>
    </location>
</feature>